<comment type="subunit">
    <text evidence="7">Homodimer.</text>
</comment>
<sequence>MSQKVPVTRTDFDRYLVPSYAPSRIVPVRGRGSRVWDQQGHELIDFGGGIAVTGLGHAHPALVAAITEQANTLWHASNLFTNEPALRLARKLVEATFADKVFFANSGAEANEAAFKLGRRYGANTGGENKYEIVSAINSFHGRTLFTVNVTGQAKYSSGFGPRIEGVRHVAFNDIAALEAAVGPNTCAVVIEPIQGESGVIPADPAYLKRARELCDANKALLIFDEVQTGMGRIGKLFAYEHYGVVPDVLTSAKSLGNGFPIGAMLTTDAIAGHFTPGTHGSTYGGNPLGCAAAEVALDIINSPEVLEGIPARHERFMQRLEKMAKDYGVFSQVRGMGLLIGAVLSSQWQGQAADFVRACEDQDLLILQAGPNVLRFAPSLIIDFTDIDEGLDRLERAIKSYIGAHESATA</sequence>
<dbReference type="SUPFAM" id="SSF53383">
    <property type="entry name" value="PLP-dependent transferases"/>
    <property type="match status" value="1"/>
</dbReference>
<dbReference type="Pfam" id="PF00202">
    <property type="entry name" value="Aminotran_3"/>
    <property type="match status" value="1"/>
</dbReference>
<feature type="binding site" evidence="7">
    <location>
        <position position="140"/>
    </location>
    <ligand>
        <name>pyridoxal 5'-phosphate</name>
        <dbReference type="ChEBI" id="CHEBI:597326"/>
    </ligand>
</feature>
<dbReference type="NCBIfam" id="NF003468">
    <property type="entry name" value="PRK05093.1"/>
    <property type="match status" value="1"/>
</dbReference>
<dbReference type="InterPro" id="IPR049704">
    <property type="entry name" value="Aminotrans_3_PPA_site"/>
</dbReference>
<comment type="cofactor">
    <cofactor evidence="7">
        <name>pyridoxal 5'-phosphate</name>
        <dbReference type="ChEBI" id="CHEBI:597326"/>
    </cofactor>
    <text evidence="7">Binds 1 pyridoxal phosphate per subunit.</text>
</comment>
<evidence type="ECO:0000256" key="1">
    <source>
        <dbReference type="ARBA" id="ARBA00004946"/>
    </source>
</evidence>
<comment type="pathway">
    <text evidence="1">Amine and polyamine biosynthesis; ectoine biosynthesis; L-ectoine from L-aspartate 4-semialdehyde: step 1/3.</text>
</comment>
<dbReference type="CDD" id="cd00610">
    <property type="entry name" value="OAT_like"/>
    <property type="match status" value="1"/>
</dbReference>
<evidence type="ECO:0000313" key="8">
    <source>
        <dbReference type="EMBL" id="TCV01435.1"/>
    </source>
</evidence>
<dbReference type="FunFam" id="3.40.640.10:FF:000004">
    <property type="entry name" value="Acetylornithine aminotransferase"/>
    <property type="match status" value="1"/>
</dbReference>
<evidence type="ECO:0000256" key="6">
    <source>
        <dbReference type="ARBA" id="ARBA00049111"/>
    </source>
</evidence>
<comment type="similarity">
    <text evidence="7">Belongs to the class-III pyridoxal-phosphate-dependent aminotransferase family. ArgD subfamily.</text>
</comment>
<comment type="subcellular location">
    <subcellularLocation>
        <location evidence="7">Cytoplasm</location>
    </subcellularLocation>
</comment>
<organism evidence="8 9">
    <name type="scientific">Paracandidimonas soli</name>
    <dbReference type="NCBI Taxonomy" id="1917182"/>
    <lineage>
        <taxon>Bacteria</taxon>
        <taxon>Pseudomonadati</taxon>
        <taxon>Pseudomonadota</taxon>
        <taxon>Betaproteobacteria</taxon>
        <taxon>Burkholderiales</taxon>
        <taxon>Alcaligenaceae</taxon>
        <taxon>Paracandidimonas</taxon>
    </lineage>
</organism>
<evidence type="ECO:0000256" key="2">
    <source>
        <dbReference type="ARBA" id="ARBA00022571"/>
    </source>
</evidence>
<dbReference type="PIRSF" id="PIRSF000521">
    <property type="entry name" value="Transaminase_4ab_Lys_Orn"/>
    <property type="match status" value="1"/>
</dbReference>
<keyword evidence="7" id="KW-0028">Amino-acid biosynthesis</keyword>
<keyword evidence="2 7" id="KW-0055">Arginine biosynthesis</keyword>
<dbReference type="EMBL" id="SMBX01000002">
    <property type="protein sequence ID" value="TCV01435.1"/>
    <property type="molecule type" value="Genomic_DNA"/>
</dbReference>
<evidence type="ECO:0000256" key="4">
    <source>
        <dbReference type="ARBA" id="ARBA00022679"/>
    </source>
</evidence>
<dbReference type="PANTHER" id="PTHR11986">
    <property type="entry name" value="AMINOTRANSFERASE CLASS III"/>
    <property type="match status" value="1"/>
</dbReference>
<comment type="catalytic activity">
    <reaction evidence="6">
        <text>L-2,4-diaminobutanoate + 2-oxoglutarate = L-aspartate 4-semialdehyde + L-glutamate</text>
        <dbReference type="Rhea" id="RHEA:11160"/>
        <dbReference type="ChEBI" id="CHEBI:16810"/>
        <dbReference type="ChEBI" id="CHEBI:29985"/>
        <dbReference type="ChEBI" id="CHEBI:58761"/>
        <dbReference type="ChEBI" id="CHEBI:537519"/>
        <dbReference type="EC" id="2.6.1.76"/>
    </reaction>
</comment>
<dbReference type="InterPro" id="IPR015421">
    <property type="entry name" value="PyrdxlP-dep_Trfase_major"/>
</dbReference>
<dbReference type="AlphaFoldDB" id="A0A4R3VF62"/>
<dbReference type="GO" id="GO:0030170">
    <property type="term" value="F:pyridoxal phosphate binding"/>
    <property type="evidence" value="ECO:0007669"/>
    <property type="project" value="InterPro"/>
</dbReference>
<feature type="modified residue" description="N6-(pyridoxal phosphate)lysine" evidence="7">
    <location>
        <position position="254"/>
    </location>
</feature>
<dbReference type="RefSeq" id="WP_132473959.1">
    <property type="nucleotide sequence ID" value="NZ_JBHRVM010000001.1"/>
</dbReference>
<evidence type="ECO:0000256" key="7">
    <source>
        <dbReference type="HAMAP-Rule" id="MF_01107"/>
    </source>
</evidence>
<evidence type="ECO:0000256" key="5">
    <source>
        <dbReference type="ARBA" id="ARBA00022898"/>
    </source>
</evidence>
<dbReference type="InterPro" id="IPR015424">
    <property type="entry name" value="PyrdxlP-dep_Trfase"/>
</dbReference>
<dbReference type="HAMAP" id="MF_01107">
    <property type="entry name" value="ArgD_aminotrans_3"/>
    <property type="match status" value="1"/>
</dbReference>
<proteinExistence type="inferred from homology"/>
<dbReference type="UniPathway" id="UPA00068">
    <property type="reaction ID" value="UER00109"/>
</dbReference>
<comment type="catalytic activity">
    <reaction evidence="7">
        <text>N(2)-acetyl-L-ornithine + 2-oxoglutarate = N-acetyl-L-glutamate 5-semialdehyde + L-glutamate</text>
        <dbReference type="Rhea" id="RHEA:18049"/>
        <dbReference type="ChEBI" id="CHEBI:16810"/>
        <dbReference type="ChEBI" id="CHEBI:29123"/>
        <dbReference type="ChEBI" id="CHEBI:29985"/>
        <dbReference type="ChEBI" id="CHEBI:57805"/>
        <dbReference type="EC" id="2.6.1.11"/>
    </reaction>
</comment>
<feature type="binding site" evidence="7">
    <location>
        <position position="283"/>
    </location>
    <ligand>
        <name>pyridoxal 5'-phosphate</name>
        <dbReference type="ChEBI" id="CHEBI:597326"/>
    </ligand>
</feature>
<dbReference type="NCBIfam" id="TIGR00707">
    <property type="entry name" value="argD"/>
    <property type="match status" value="1"/>
</dbReference>
<feature type="binding site" evidence="7">
    <location>
        <position position="143"/>
    </location>
    <ligand>
        <name>N(2)-acetyl-L-ornithine</name>
        <dbReference type="ChEBI" id="CHEBI:57805"/>
    </ligand>
</feature>
<comment type="miscellaneous">
    <text evidence="7">May also have succinyldiaminopimelate aminotransferase activity, thus carrying out the corresponding step in lysine biosynthesis.</text>
</comment>
<keyword evidence="9" id="KW-1185">Reference proteome</keyword>
<dbReference type="InterPro" id="IPR004636">
    <property type="entry name" value="AcOrn/SuccOrn_fam"/>
</dbReference>
<feature type="binding site" evidence="7">
    <location>
        <position position="282"/>
    </location>
    <ligand>
        <name>N(2)-acetyl-L-ornithine</name>
        <dbReference type="ChEBI" id="CHEBI:57805"/>
    </ligand>
</feature>
<dbReference type="GO" id="GO:0006526">
    <property type="term" value="P:L-arginine biosynthetic process"/>
    <property type="evidence" value="ECO:0007669"/>
    <property type="project" value="UniProtKB-UniRule"/>
</dbReference>
<dbReference type="Proteomes" id="UP000294692">
    <property type="component" value="Unassembled WGS sequence"/>
</dbReference>
<dbReference type="GO" id="GO:0045303">
    <property type="term" value="F:diaminobutyrate-2-oxoglutarate transaminase activity"/>
    <property type="evidence" value="ECO:0007669"/>
    <property type="project" value="UniProtKB-EC"/>
</dbReference>
<dbReference type="GO" id="GO:0003992">
    <property type="term" value="F:N2-acetyl-L-ornithine:2-oxoglutarate 5-aminotransferase activity"/>
    <property type="evidence" value="ECO:0007669"/>
    <property type="project" value="UniProtKB-UniRule"/>
</dbReference>
<dbReference type="GO" id="GO:0005737">
    <property type="term" value="C:cytoplasm"/>
    <property type="evidence" value="ECO:0007669"/>
    <property type="project" value="UniProtKB-SubCell"/>
</dbReference>
<feature type="binding site" evidence="7">
    <location>
        <begin position="107"/>
        <end position="108"/>
    </location>
    <ligand>
        <name>pyridoxal 5'-phosphate</name>
        <dbReference type="ChEBI" id="CHEBI:597326"/>
    </ligand>
</feature>
<dbReference type="Gene3D" id="3.90.1150.10">
    <property type="entry name" value="Aspartate Aminotransferase, domain 1"/>
    <property type="match status" value="1"/>
</dbReference>
<dbReference type="NCBIfam" id="NF002325">
    <property type="entry name" value="PRK01278.1"/>
    <property type="match status" value="1"/>
</dbReference>
<feature type="binding site" evidence="7">
    <location>
        <begin position="225"/>
        <end position="228"/>
    </location>
    <ligand>
        <name>pyridoxal 5'-phosphate</name>
        <dbReference type="ChEBI" id="CHEBI:597326"/>
    </ligand>
</feature>
<accession>A0A4R3VF62</accession>
<dbReference type="InterPro" id="IPR005814">
    <property type="entry name" value="Aminotrans_3"/>
</dbReference>
<keyword evidence="7" id="KW-0963">Cytoplasm</keyword>
<dbReference type="InterPro" id="IPR017652">
    <property type="entry name" value="Ac/SucOrn_transaminase_bac"/>
</dbReference>
<dbReference type="PROSITE" id="PS00600">
    <property type="entry name" value="AA_TRANSFER_CLASS_3"/>
    <property type="match status" value="1"/>
</dbReference>
<gene>
    <name evidence="7" type="primary">argD</name>
    <name evidence="8" type="ORF">EV686_102147</name>
</gene>
<dbReference type="OrthoDB" id="3398487at2"/>
<dbReference type="Gene3D" id="3.40.640.10">
    <property type="entry name" value="Type I PLP-dependent aspartate aminotransferase-like (Major domain)"/>
    <property type="match status" value="1"/>
</dbReference>
<protein>
    <recommendedName>
        <fullName evidence="7">Acetylornithine aminotransferase</fullName>
        <shortName evidence="7">ACOAT</shortName>
        <ecNumber evidence="7">2.6.1.11</ecNumber>
    </recommendedName>
</protein>
<name>A0A4R3VF62_9BURK</name>
<dbReference type="PANTHER" id="PTHR11986:SF113">
    <property type="entry name" value="SUCCINYLORNITHINE TRANSAMINASE"/>
    <property type="match status" value="1"/>
</dbReference>
<keyword evidence="5 7" id="KW-0663">Pyridoxal phosphate</keyword>
<dbReference type="GO" id="GO:0042802">
    <property type="term" value="F:identical protein binding"/>
    <property type="evidence" value="ECO:0007669"/>
    <property type="project" value="TreeGrafter"/>
</dbReference>
<dbReference type="InterPro" id="IPR050103">
    <property type="entry name" value="Class-III_PLP-dep_AT"/>
</dbReference>
<dbReference type="EC" id="2.6.1.11" evidence="7"/>
<evidence type="ECO:0000313" key="9">
    <source>
        <dbReference type="Proteomes" id="UP000294692"/>
    </source>
</evidence>
<dbReference type="NCBIfam" id="TIGR03246">
    <property type="entry name" value="arg_catab_astC"/>
    <property type="match status" value="1"/>
</dbReference>
<comment type="caution">
    <text evidence="8">The sequence shown here is derived from an EMBL/GenBank/DDBJ whole genome shotgun (WGS) entry which is preliminary data.</text>
</comment>
<reference evidence="8 9" key="1">
    <citation type="submission" date="2019-03" db="EMBL/GenBank/DDBJ databases">
        <title>Genomic Encyclopedia of Type Strains, Phase IV (KMG-IV): sequencing the most valuable type-strain genomes for metagenomic binning, comparative biology and taxonomic classification.</title>
        <authorList>
            <person name="Goeker M."/>
        </authorList>
    </citation>
    <scope>NUCLEOTIDE SEQUENCE [LARGE SCALE GENOMIC DNA]</scope>
    <source>
        <strain evidence="8 9">DSM 100048</strain>
    </source>
</reference>
<dbReference type="InterPro" id="IPR015422">
    <property type="entry name" value="PyrdxlP-dep_Trfase_small"/>
</dbReference>
<comment type="pathway">
    <text evidence="7">Amino-acid biosynthesis; L-arginine biosynthesis; N(2)-acetyl-L-ornithine from L-glutamate: step 4/4.</text>
</comment>
<keyword evidence="3 7" id="KW-0032">Aminotransferase</keyword>
<keyword evidence="4 7" id="KW-0808">Transferase</keyword>
<evidence type="ECO:0000256" key="3">
    <source>
        <dbReference type="ARBA" id="ARBA00022576"/>
    </source>
</evidence>